<dbReference type="Proteomes" id="UP001501251">
    <property type="component" value="Unassembled WGS sequence"/>
</dbReference>
<proteinExistence type="inferred from homology"/>
<evidence type="ECO:0000256" key="1">
    <source>
        <dbReference type="ARBA" id="ARBA00004651"/>
    </source>
</evidence>
<accession>A0ABP8AG37</accession>
<dbReference type="PANTHER" id="PTHR43744">
    <property type="entry name" value="ABC TRANSPORTER PERMEASE PROTEIN MG189-RELATED-RELATED"/>
    <property type="match status" value="1"/>
</dbReference>
<gene>
    <name evidence="9" type="ORF">GCM10022252_10470</name>
</gene>
<dbReference type="EMBL" id="BAABAQ010000001">
    <property type="protein sequence ID" value="GAA4183275.1"/>
    <property type="molecule type" value="Genomic_DNA"/>
</dbReference>
<evidence type="ECO:0000256" key="4">
    <source>
        <dbReference type="ARBA" id="ARBA00022692"/>
    </source>
</evidence>
<feature type="transmembrane region" description="Helical" evidence="7">
    <location>
        <begin position="109"/>
        <end position="128"/>
    </location>
</feature>
<dbReference type="InterPro" id="IPR035906">
    <property type="entry name" value="MetI-like_sf"/>
</dbReference>
<keyword evidence="5 7" id="KW-1133">Transmembrane helix</keyword>
<evidence type="ECO:0000256" key="6">
    <source>
        <dbReference type="ARBA" id="ARBA00023136"/>
    </source>
</evidence>
<dbReference type="Gene3D" id="1.10.3720.10">
    <property type="entry name" value="MetI-like"/>
    <property type="match status" value="1"/>
</dbReference>
<keyword evidence="4 7" id="KW-0812">Transmembrane</keyword>
<organism evidence="9 10">
    <name type="scientific">Streptosporangium oxazolinicum</name>
    <dbReference type="NCBI Taxonomy" id="909287"/>
    <lineage>
        <taxon>Bacteria</taxon>
        <taxon>Bacillati</taxon>
        <taxon>Actinomycetota</taxon>
        <taxon>Actinomycetes</taxon>
        <taxon>Streptosporangiales</taxon>
        <taxon>Streptosporangiaceae</taxon>
        <taxon>Streptosporangium</taxon>
    </lineage>
</organism>
<evidence type="ECO:0000256" key="3">
    <source>
        <dbReference type="ARBA" id="ARBA00022475"/>
    </source>
</evidence>
<evidence type="ECO:0000259" key="8">
    <source>
        <dbReference type="PROSITE" id="PS50928"/>
    </source>
</evidence>
<dbReference type="InterPro" id="IPR000515">
    <property type="entry name" value="MetI-like"/>
</dbReference>
<dbReference type="PANTHER" id="PTHR43744:SF12">
    <property type="entry name" value="ABC TRANSPORTER PERMEASE PROTEIN MG189-RELATED"/>
    <property type="match status" value="1"/>
</dbReference>
<evidence type="ECO:0000256" key="7">
    <source>
        <dbReference type="RuleBase" id="RU363032"/>
    </source>
</evidence>
<evidence type="ECO:0000256" key="5">
    <source>
        <dbReference type="ARBA" id="ARBA00022989"/>
    </source>
</evidence>
<feature type="transmembrane region" description="Helical" evidence="7">
    <location>
        <begin position="181"/>
        <end position="207"/>
    </location>
</feature>
<dbReference type="CDD" id="cd06261">
    <property type="entry name" value="TM_PBP2"/>
    <property type="match status" value="1"/>
</dbReference>
<reference evidence="10" key="1">
    <citation type="journal article" date="2019" name="Int. J. Syst. Evol. Microbiol.">
        <title>The Global Catalogue of Microorganisms (GCM) 10K type strain sequencing project: providing services to taxonomists for standard genome sequencing and annotation.</title>
        <authorList>
            <consortium name="The Broad Institute Genomics Platform"/>
            <consortium name="The Broad Institute Genome Sequencing Center for Infectious Disease"/>
            <person name="Wu L."/>
            <person name="Ma J."/>
        </authorList>
    </citation>
    <scope>NUCLEOTIDE SEQUENCE [LARGE SCALE GENOMIC DNA]</scope>
    <source>
        <strain evidence="10">JCM 17388</strain>
    </source>
</reference>
<feature type="domain" description="ABC transmembrane type-1" evidence="8">
    <location>
        <begin position="71"/>
        <end position="265"/>
    </location>
</feature>
<dbReference type="PROSITE" id="PS50928">
    <property type="entry name" value="ABC_TM1"/>
    <property type="match status" value="1"/>
</dbReference>
<keyword evidence="10" id="KW-1185">Reference proteome</keyword>
<protein>
    <submittedName>
        <fullName evidence="9">Carbohydrate ABC transporter permease</fullName>
    </submittedName>
</protein>
<dbReference type="Pfam" id="PF00528">
    <property type="entry name" value="BPD_transp_1"/>
    <property type="match status" value="1"/>
</dbReference>
<evidence type="ECO:0000256" key="2">
    <source>
        <dbReference type="ARBA" id="ARBA00022448"/>
    </source>
</evidence>
<dbReference type="RefSeq" id="WP_344915464.1">
    <property type="nucleotide sequence ID" value="NZ_BAABAQ010000001.1"/>
</dbReference>
<keyword evidence="3" id="KW-1003">Cell membrane</keyword>
<name>A0ABP8AG37_9ACTN</name>
<feature type="transmembrane region" description="Helical" evidence="7">
    <location>
        <begin position="140"/>
        <end position="160"/>
    </location>
</feature>
<sequence>MKRLGLPLTQLVLLLSAAYFLLPLAWVLVNATKGSEDLFSTIGFAFGERFALFDNIAELGTYQHGLFWRWMLNTVLYAGVGATVATLLAALAGYTMAKYRFRGSGTLSVLILGAVLVPTTALALPLYFLMVDLGLDNNPLAVILPSCVSPIGVYLARIYARSSVPNEVMDAARVDGVGEYAIFFSISARLMAPALVTIFLFQFVAIWNNFFLPLVMLNERALYPVTLGLVDWNSTPPSSGNVIYHLVVTGALVSVVPLVAAFLLLQRHWRAGLAAGSVTA</sequence>
<comment type="caution">
    <text evidence="9">The sequence shown here is derived from an EMBL/GenBank/DDBJ whole genome shotgun (WGS) entry which is preliminary data.</text>
</comment>
<evidence type="ECO:0000313" key="9">
    <source>
        <dbReference type="EMBL" id="GAA4183275.1"/>
    </source>
</evidence>
<evidence type="ECO:0000313" key="10">
    <source>
        <dbReference type="Proteomes" id="UP001501251"/>
    </source>
</evidence>
<feature type="transmembrane region" description="Helical" evidence="7">
    <location>
        <begin position="242"/>
        <end position="265"/>
    </location>
</feature>
<feature type="transmembrane region" description="Helical" evidence="7">
    <location>
        <begin position="75"/>
        <end position="97"/>
    </location>
</feature>
<comment type="subcellular location">
    <subcellularLocation>
        <location evidence="1 7">Cell membrane</location>
        <topology evidence="1 7">Multi-pass membrane protein</topology>
    </subcellularLocation>
</comment>
<keyword evidence="2 7" id="KW-0813">Transport</keyword>
<comment type="similarity">
    <text evidence="7">Belongs to the binding-protein-dependent transport system permease family.</text>
</comment>
<dbReference type="SUPFAM" id="SSF161098">
    <property type="entry name" value="MetI-like"/>
    <property type="match status" value="1"/>
</dbReference>
<keyword evidence="6 7" id="KW-0472">Membrane</keyword>